<protein>
    <recommendedName>
        <fullName evidence="3">Virus attachment protein p12 family protein</fullName>
    </recommendedName>
</protein>
<dbReference type="AlphaFoldDB" id="A0A1I3KRH3"/>
<sequence>MGTIIVSITLISIITLIICNLVKAKRAGRHPSCGGHCASCGGACHCQK</sequence>
<organism evidence="1 2">
    <name type="scientific">Treponema bryantii</name>
    <dbReference type="NCBI Taxonomy" id="163"/>
    <lineage>
        <taxon>Bacteria</taxon>
        <taxon>Pseudomonadati</taxon>
        <taxon>Spirochaetota</taxon>
        <taxon>Spirochaetia</taxon>
        <taxon>Spirochaetales</taxon>
        <taxon>Treponemataceae</taxon>
        <taxon>Treponema</taxon>
    </lineage>
</organism>
<evidence type="ECO:0008006" key="3">
    <source>
        <dbReference type="Google" id="ProtNLM"/>
    </source>
</evidence>
<dbReference type="EMBL" id="FORI01000005">
    <property type="protein sequence ID" value="SFI74960.1"/>
    <property type="molecule type" value="Genomic_DNA"/>
</dbReference>
<accession>A0A1I3KRH3</accession>
<proteinExistence type="predicted"/>
<reference evidence="2" key="1">
    <citation type="submission" date="2016-10" db="EMBL/GenBank/DDBJ databases">
        <authorList>
            <person name="Varghese N."/>
            <person name="Submissions S."/>
        </authorList>
    </citation>
    <scope>NUCLEOTIDE SEQUENCE [LARGE SCALE GENOMIC DNA]</scope>
    <source>
        <strain evidence="2">XBD1002</strain>
    </source>
</reference>
<keyword evidence="2" id="KW-1185">Reference proteome</keyword>
<dbReference type="Proteomes" id="UP000182737">
    <property type="component" value="Unassembled WGS sequence"/>
</dbReference>
<dbReference type="Pfam" id="PF12669">
    <property type="entry name" value="FeoB_associated"/>
    <property type="match status" value="1"/>
</dbReference>
<evidence type="ECO:0000313" key="1">
    <source>
        <dbReference type="EMBL" id="SFI74960.1"/>
    </source>
</evidence>
<dbReference type="RefSeq" id="WP_074931438.1">
    <property type="nucleotide sequence ID" value="NZ_FORI01000005.1"/>
</dbReference>
<gene>
    <name evidence="1" type="ORF">SAMN04487775_105116</name>
</gene>
<evidence type="ECO:0000313" key="2">
    <source>
        <dbReference type="Proteomes" id="UP000182737"/>
    </source>
</evidence>
<name>A0A1I3KRH3_9SPIR</name>